<evidence type="ECO:0000313" key="3">
    <source>
        <dbReference type="Proteomes" id="UP001056648"/>
    </source>
</evidence>
<reference evidence="2" key="1">
    <citation type="submission" date="2022-06" db="EMBL/GenBank/DDBJ databases">
        <title>Complete genome sequence and characterization of Cupriavidus gilardii QJ1 isolated from contaminating cells.</title>
        <authorList>
            <person name="Qi J."/>
        </authorList>
    </citation>
    <scope>NUCLEOTIDE SEQUENCE</scope>
    <source>
        <strain evidence="2">QJ1</strain>
    </source>
</reference>
<feature type="transmembrane region" description="Helical" evidence="1">
    <location>
        <begin position="90"/>
        <end position="112"/>
    </location>
</feature>
<evidence type="ECO:0008006" key="4">
    <source>
        <dbReference type="Google" id="ProtNLM"/>
    </source>
</evidence>
<gene>
    <name evidence="2" type="ORF">NDR89_21980</name>
</gene>
<keyword evidence="1" id="KW-1133">Transmembrane helix</keyword>
<evidence type="ECO:0000313" key="2">
    <source>
        <dbReference type="EMBL" id="USE79285.1"/>
    </source>
</evidence>
<protein>
    <recommendedName>
        <fullName evidence="4">DUF1640 domain-containing protein</fullName>
    </recommendedName>
</protein>
<organism evidence="2 3">
    <name type="scientific">Cupriavidus gilardii</name>
    <dbReference type="NCBI Taxonomy" id="82541"/>
    <lineage>
        <taxon>Bacteria</taxon>
        <taxon>Pseudomonadati</taxon>
        <taxon>Pseudomonadota</taxon>
        <taxon>Betaproteobacteria</taxon>
        <taxon>Burkholderiales</taxon>
        <taxon>Burkholderiaceae</taxon>
        <taxon>Cupriavidus</taxon>
    </lineage>
</organism>
<evidence type="ECO:0000256" key="1">
    <source>
        <dbReference type="SAM" id="Phobius"/>
    </source>
</evidence>
<keyword evidence="1" id="KW-0472">Membrane</keyword>
<dbReference type="EMBL" id="CP098736">
    <property type="protein sequence ID" value="USE79285.1"/>
    <property type="molecule type" value="Genomic_DNA"/>
</dbReference>
<dbReference type="Gene3D" id="1.20.5.190">
    <property type="match status" value="2"/>
</dbReference>
<accession>A0ABY4VPV0</accession>
<proteinExistence type="predicted"/>
<dbReference type="SUPFAM" id="SSF58100">
    <property type="entry name" value="Bacterial hemolysins"/>
    <property type="match status" value="1"/>
</dbReference>
<keyword evidence="3" id="KW-1185">Reference proteome</keyword>
<dbReference type="RefSeq" id="WP_252252865.1">
    <property type="nucleotide sequence ID" value="NZ_CP083438.1"/>
</dbReference>
<keyword evidence="1" id="KW-0812">Transmembrane</keyword>
<name>A0ABY4VPV0_9BURK</name>
<dbReference type="Proteomes" id="UP001056648">
    <property type="component" value="Chromosome 2"/>
</dbReference>
<sequence length="135" mass="14262">MDRIDRLEQSVTRLEGDVSMLKTDVSTLKTDVSSLKTDVSSLKTDVSSLKTDVAHLTTSVADIQTTLTRLDAKLDLGEIRASVERAHTDIYKWVATLAISVAALGFAAYAGLKAGANVTSGRPSAVANSENPAAL</sequence>